<accession>A0ABU2MXX3</accession>
<reference evidence="4" key="1">
    <citation type="submission" date="2023-07" db="EMBL/GenBank/DDBJ databases">
        <title>30 novel species of actinomycetes from the DSMZ collection.</title>
        <authorList>
            <person name="Nouioui I."/>
        </authorList>
    </citation>
    <scope>NUCLEOTIDE SEQUENCE [LARGE SCALE GENOMIC DNA]</scope>
    <source>
        <strain evidence="4">DSM 44938</strain>
    </source>
</reference>
<feature type="region of interest" description="Disordered" evidence="1">
    <location>
        <begin position="1"/>
        <end position="41"/>
    </location>
</feature>
<organism evidence="3 4">
    <name type="scientific">Streptomyces litchfieldiae</name>
    <dbReference type="NCBI Taxonomy" id="3075543"/>
    <lineage>
        <taxon>Bacteria</taxon>
        <taxon>Bacillati</taxon>
        <taxon>Actinomycetota</taxon>
        <taxon>Actinomycetes</taxon>
        <taxon>Kitasatosporales</taxon>
        <taxon>Streptomycetaceae</taxon>
        <taxon>Streptomyces</taxon>
    </lineage>
</organism>
<evidence type="ECO:0000256" key="1">
    <source>
        <dbReference type="SAM" id="MobiDB-lite"/>
    </source>
</evidence>
<keyword evidence="4" id="KW-1185">Reference proteome</keyword>
<dbReference type="EMBL" id="JAVREL010000021">
    <property type="protein sequence ID" value="MDT0346496.1"/>
    <property type="molecule type" value="Genomic_DNA"/>
</dbReference>
<feature type="transmembrane region" description="Helical" evidence="2">
    <location>
        <begin position="51"/>
        <end position="72"/>
    </location>
</feature>
<comment type="caution">
    <text evidence="3">The sequence shown here is derived from an EMBL/GenBank/DDBJ whole genome shotgun (WGS) entry which is preliminary data.</text>
</comment>
<name>A0ABU2MXX3_9ACTN</name>
<dbReference type="RefSeq" id="WP_311707619.1">
    <property type="nucleotide sequence ID" value="NZ_JAVREL010000021.1"/>
</dbReference>
<keyword evidence="2" id="KW-0472">Membrane</keyword>
<keyword evidence="2" id="KW-1133">Transmembrane helix</keyword>
<keyword evidence="2" id="KW-0812">Transmembrane</keyword>
<dbReference type="Proteomes" id="UP001183246">
    <property type="component" value="Unassembled WGS sequence"/>
</dbReference>
<protein>
    <submittedName>
        <fullName evidence="3">ABC transporter permease</fullName>
    </submittedName>
</protein>
<sequence length="226" mass="22901">MTVPQPAPDNSSAAANGGHDPWAPKPAAEADSAGGGAAAPGRHWGREIREAVLVALPVAAVTGVLLGLLWLWRAPRVPLISDGEAVLLANSEGQQAIGADGAFLLFGLAIGVVTGAVVFVLRRRGGVAVVLGLTAGALLGSWLAWRLGVWLGPTEDIAAHAESVGAGVPFEAPLELGARGVLLGLPFAALLGHLVCTTAWGPVDPPRHPAELPNWREPAAPGAGDE</sequence>
<proteinExistence type="predicted"/>
<evidence type="ECO:0000313" key="4">
    <source>
        <dbReference type="Proteomes" id="UP001183246"/>
    </source>
</evidence>
<gene>
    <name evidence="3" type="ORF">RM590_28520</name>
</gene>
<feature type="transmembrane region" description="Helical" evidence="2">
    <location>
        <begin position="101"/>
        <end position="121"/>
    </location>
</feature>
<feature type="region of interest" description="Disordered" evidence="1">
    <location>
        <begin position="207"/>
        <end position="226"/>
    </location>
</feature>
<evidence type="ECO:0000256" key="2">
    <source>
        <dbReference type="SAM" id="Phobius"/>
    </source>
</evidence>
<evidence type="ECO:0000313" key="3">
    <source>
        <dbReference type="EMBL" id="MDT0346496.1"/>
    </source>
</evidence>
<feature type="transmembrane region" description="Helical" evidence="2">
    <location>
        <begin position="128"/>
        <end position="145"/>
    </location>
</feature>